<dbReference type="RefSeq" id="WP_228059653.1">
    <property type="nucleotide sequence ID" value="NZ_JADEWL010000028.1"/>
</dbReference>
<protein>
    <submittedName>
        <fullName evidence="1">Uncharacterized protein</fullName>
    </submittedName>
</protein>
<accession>A0A8J7K2R0</accession>
<dbReference type="Proteomes" id="UP000620559">
    <property type="component" value="Unassembled WGS sequence"/>
</dbReference>
<name>A0A8J7K2R0_9CYAN</name>
<gene>
    <name evidence="1" type="ORF">IQ247_11225</name>
</gene>
<dbReference type="AlphaFoldDB" id="A0A8J7K2R0"/>
<sequence>MNADLGEIYRILILRLMAENSGFKHHIDTLKSQNQEISQRIDKLESIYEEITYLRHIVTRSEELQNLVDFYCPPD</sequence>
<organism evidence="1 2">
    <name type="scientific">Plectonema cf. radiosum LEGE 06105</name>
    <dbReference type="NCBI Taxonomy" id="945769"/>
    <lineage>
        <taxon>Bacteria</taxon>
        <taxon>Bacillati</taxon>
        <taxon>Cyanobacteriota</taxon>
        <taxon>Cyanophyceae</taxon>
        <taxon>Oscillatoriophycideae</taxon>
        <taxon>Oscillatoriales</taxon>
        <taxon>Microcoleaceae</taxon>
        <taxon>Plectonema</taxon>
    </lineage>
</organism>
<proteinExistence type="predicted"/>
<evidence type="ECO:0000313" key="1">
    <source>
        <dbReference type="EMBL" id="MBE9213237.1"/>
    </source>
</evidence>
<dbReference type="EMBL" id="JADEWL010000028">
    <property type="protein sequence ID" value="MBE9213237.1"/>
    <property type="molecule type" value="Genomic_DNA"/>
</dbReference>
<keyword evidence="2" id="KW-1185">Reference proteome</keyword>
<comment type="caution">
    <text evidence="1">The sequence shown here is derived from an EMBL/GenBank/DDBJ whole genome shotgun (WGS) entry which is preliminary data.</text>
</comment>
<reference evidence="1" key="1">
    <citation type="submission" date="2020-10" db="EMBL/GenBank/DDBJ databases">
        <authorList>
            <person name="Castelo-Branco R."/>
            <person name="Eusebio N."/>
            <person name="Adriana R."/>
            <person name="Vieira A."/>
            <person name="Brugerolle De Fraissinette N."/>
            <person name="Rezende De Castro R."/>
            <person name="Schneider M.P."/>
            <person name="Vasconcelos V."/>
            <person name="Leao P.N."/>
        </authorList>
    </citation>
    <scope>NUCLEOTIDE SEQUENCE</scope>
    <source>
        <strain evidence="1">LEGE 06105</strain>
    </source>
</reference>
<evidence type="ECO:0000313" key="2">
    <source>
        <dbReference type="Proteomes" id="UP000620559"/>
    </source>
</evidence>